<dbReference type="EMBL" id="BMEG01000011">
    <property type="protein sequence ID" value="GGD90397.1"/>
    <property type="molecule type" value="Genomic_DNA"/>
</dbReference>
<dbReference type="SUPFAM" id="SSF54593">
    <property type="entry name" value="Glyoxalase/Bleomycin resistance protein/Dihydroxybiphenyl dioxygenase"/>
    <property type="match status" value="1"/>
</dbReference>
<reference evidence="2" key="1">
    <citation type="journal article" date="2014" name="Int. J. Syst. Evol. Microbiol.">
        <title>Complete genome of a new Firmicutes species belonging to the dominant human colonic microbiota ('Ruminococcus bicirculans') reveals two chromosomes and a selective capacity to utilize plant glucans.</title>
        <authorList>
            <consortium name="NISC Comparative Sequencing Program"/>
            <person name="Wegmann U."/>
            <person name="Louis P."/>
            <person name="Goesmann A."/>
            <person name="Henrissat B."/>
            <person name="Duncan S.H."/>
            <person name="Flint H.J."/>
        </authorList>
    </citation>
    <scope>NUCLEOTIDE SEQUENCE</scope>
    <source>
        <strain evidence="2">CGMCC 1.11013</strain>
    </source>
</reference>
<name>A0A069NY60_9BURK</name>
<dbReference type="Proteomes" id="UP000027439">
    <property type="component" value="Unassembled WGS sequence"/>
</dbReference>
<dbReference type="STRING" id="1071679.BG57_08230"/>
<reference evidence="2" key="4">
    <citation type="submission" date="2024-05" db="EMBL/GenBank/DDBJ databases">
        <authorList>
            <person name="Sun Q."/>
            <person name="Zhou Y."/>
        </authorList>
    </citation>
    <scope>NUCLEOTIDE SEQUENCE</scope>
    <source>
        <strain evidence="2">CGMCC 1.11013</strain>
    </source>
</reference>
<dbReference type="InterPro" id="IPR029068">
    <property type="entry name" value="Glyas_Bleomycin-R_OHBP_Dase"/>
</dbReference>
<evidence type="ECO:0000313" key="4">
    <source>
        <dbReference type="Proteomes" id="UP000027439"/>
    </source>
</evidence>
<dbReference type="OrthoDB" id="9795306at2"/>
<protein>
    <submittedName>
        <fullName evidence="2 3">Glyoxalase</fullName>
    </submittedName>
</protein>
<feature type="domain" description="VOC" evidence="1">
    <location>
        <begin position="8"/>
        <end position="135"/>
    </location>
</feature>
<dbReference type="Pfam" id="PF00903">
    <property type="entry name" value="Glyoxalase"/>
    <property type="match status" value="1"/>
</dbReference>
<evidence type="ECO:0000259" key="1">
    <source>
        <dbReference type="PROSITE" id="PS51819"/>
    </source>
</evidence>
<dbReference type="EMBL" id="JFHE01000017">
    <property type="protein sequence ID" value="KDR33305.1"/>
    <property type="molecule type" value="Genomic_DNA"/>
</dbReference>
<organism evidence="3 4">
    <name type="scientific">Caballeronia grimmiae</name>
    <dbReference type="NCBI Taxonomy" id="1071679"/>
    <lineage>
        <taxon>Bacteria</taxon>
        <taxon>Pseudomonadati</taxon>
        <taxon>Pseudomonadota</taxon>
        <taxon>Betaproteobacteria</taxon>
        <taxon>Burkholderiales</taxon>
        <taxon>Burkholderiaceae</taxon>
        <taxon>Caballeronia</taxon>
    </lineage>
</organism>
<reference evidence="3 4" key="2">
    <citation type="submission" date="2014-03" db="EMBL/GenBank/DDBJ databases">
        <title>Draft Genome Sequences of Four Burkholderia Strains.</title>
        <authorList>
            <person name="Liu X.Y."/>
            <person name="Li C.X."/>
            <person name="Xu J.H."/>
        </authorList>
    </citation>
    <scope>NUCLEOTIDE SEQUENCE [LARGE SCALE GENOMIC DNA]</scope>
    <source>
        <strain evidence="3 4">R27</strain>
    </source>
</reference>
<keyword evidence="5" id="KW-1185">Reference proteome</keyword>
<dbReference type="PROSITE" id="PS51819">
    <property type="entry name" value="VOC"/>
    <property type="match status" value="1"/>
</dbReference>
<evidence type="ECO:0000313" key="5">
    <source>
        <dbReference type="Proteomes" id="UP000597138"/>
    </source>
</evidence>
<dbReference type="PANTHER" id="PTHR34109">
    <property type="entry name" value="BNAUNNG04460D PROTEIN-RELATED"/>
    <property type="match status" value="1"/>
</dbReference>
<dbReference type="RefSeq" id="WP_035966757.1">
    <property type="nucleotide sequence ID" value="NZ_BMEG01000011.1"/>
</dbReference>
<dbReference type="Proteomes" id="UP000597138">
    <property type="component" value="Unassembled WGS sequence"/>
</dbReference>
<comment type="caution">
    <text evidence="3">The sequence shown here is derived from an EMBL/GenBank/DDBJ whole genome shotgun (WGS) entry which is preliminary data.</text>
</comment>
<proteinExistence type="predicted"/>
<dbReference type="eggNOG" id="COG2764">
    <property type="taxonomic scope" value="Bacteria"/>
</dbReference>
<gene>
    <name evidence="3" type="ORF">BG57_08230</name>
    <name evidence="2" type="ORF">GCM10010985_51280</name>
</gene>
<evidence type="ECO:0000313" key="3">
    <source>
        <dbReference type="EMBL" id="KDR33305.1"/>
    </source>
</evidence>
<dbReference type="InterPro" id="IPR004360">
    <property type="entry name" value="Glyas_Fos-R_dOase_dom"/>
</dbReference>
<accession>A0A069NY60</accession>
<evidence type="ECO:0000313" key="2">
    <source>
        <dbReference type="EMBL" id="GGD90397.1"/>
    </source>
</evidence>
<dbReference type="InterPro" id="IPR037523">
    <property type="entry name" value="VOC_core"/>
</dbReference>
<reference evidence="5" key="3">
    <citation type="journal article" date="2019" name="Int. J. Syst. Evol. Microbiol.">
        <title>The Global Catalogue of Microorganisms (GCM) 10K type strain sequencing project: providing services to taxonomists for standard genome sequencing and annotation.</title>
        <authorList>
            <consortium name="The Broad Institute Genomics Platform"/>
            <consortium name="The Broad Institute Genome Sequencing Center for Infectious Disease"/>
            <person name="Wu L."/>
            <person name="Ma J."/>
        </authorList>
    </citation>
    <scope>NUCLEOTIDE SEQUENCE [LARGE SCALE GENOMIC DNA]</scope>
    <source>
        <strain evidence="5">CGMCC 1.11013</strain>
    </source>
</reference>
<dbReference type="Gene3D" id="3.30.720.110">
    <property type="match status" value="1"/>
</dbReference>
<dbReference type="AlphaFoldDB" id="A0A069NY60"/>
<dbReference type="Gene3D" id="3.30.720.120">
    <property type="match status" value="1"/>
</dbReference>
<sequence>MTDPRPADVPWLTPYLTVKDARVSIGFYEKALGFVVRDSVNDDGTIIHVEMTYHGQLIVMFAPEGAYGSQARTPKSAGQTAPQSFYLYVDDVDATFAQALAVGAKPLIEPQDQFWGDRFAQFGDPDGYRWAIARHLR</sequence>
<dbReference type="PANTHER" id="PTHR34109:SF1">
    <property type="entry name" value="VOC DOMAIN-CONTAINING PROTEIN"/>
    <property type="match status" value="1"/>
</dbReference>